<dbReference type="EMBL" id="QQZK01000036">
    <property type="protein sequence ID" value="KAF5101623.1"/>
    <property type="molecule type" value="Genomic_DNA"/>
</dbReference>
<reference evidence="3" key="1">
    <citation type="journal article" date="2020" name="Front. Microbiol.">
        <title>Phenotypic and Genetic Characterization of the Cheese Ripening Yeast Geotrichum candidum.</title>
        <authorList>
            <person name="Perkins V."/>
            <person name="Vignola S."/>
            <person name="Lessard M.H."/>
            <person name="Plante P.L."/>
            <person name="Corbeil J."/>
            <person name="Dugat-Bony E."/>
            <person name="Frenette M."/>
            <person name="Labrie S."/>
        </authorList>
    </citation>
    <scope>NUCLEOTIDE SEQUENCE</scope>
    <source>
        <strain evidence="3">LMA-70</strain>
    </source>
</reference>
<comment type="caution">
    <text evidence="3">The sequence shown here is derived from an EMBL/GenBank/DDBJ whole genome shotgun (WGS) entry which is preliminary data.</text>
</comment>
<evidence type="ECO:0000313" key="4">
    <source>
        <dbReference type="Proteomes" id="UP000750522"/>
    </source>
</evidence>
<organism evidence="3 4">
    <name type="scientific">Geotrichum candidum</name>
    <name type="common">Oospora lactis</name>
    <name type="synonym">Dipodascus geotrichum</name>
    <dbReference type="NCBI Taxonomy" id="1173061"/>
    <lineage>
        <taxon>Eukaryota</taxon>
        <taxon>Fungi</taxon>
        <taxon>Dikarya</taxon>
        <taxon>Ascomycota</taxon>
        <taxon>Saccharomycotina</taxon>
        <taxon>Dipodascomycetes</taxon>
        <taxon>Dipodascales</taxon>
        <taxon>Dipodascaceae</taxon>
        <taxon>Geotrichum</taxon>
    </lineage>
</organism>
<protein>
    <recommendedName>
        <fullName evidence="2">VWFA domain-containing protein</fullName>
    </recommendedName>
</protein>
<sequence>MGLASKLAAAQANQGSYGAYPPQPPQGQQPGYPTQQPPQGQQAARPASGYPGQQGQQPGGYPGQQQYGQPPQAQYGQRPPQQQQYGQPPQQQQYGQPPQQQQYGQRPPQQQQQYGQPPQQQQYGQPPQPQYGQKPPQQQQYGQPPQQQQYGGQGGYGQQPSPAGPGGSNVNNVLNLLQKAVQENSLQAFYPPQSLGPIANRVAPQIQSISSNWHIPFEIAVDLVRLALYDIVVFVDDSGSMAFEENGERIEDLKLVLTRAAFIAAIMDDDGLSVRFMNSNLEGNNLKTDVDIQQLVGRVQFRGLTPLGTSLKSKVLDPLVHAPAQQNRLRKPVLVITITDGQPAGEKESTIFSVIKETKQFLSKSPYTPGGCAFQFAQVGNDLKAREFLAKLDTDRNVGKMVDCTSNFEVEQDEMAKLGVNLDPSTWVVKMLLGAIDPSYDTQDEK</sequence>
<proteinExistence type="predicted"/>
<dbReference type="InterPro" id="IPR002035">
    <property type="entry name" value="VWF_A"/>
</dbReference>
<feature type="region of interest" description="Disordered" evidence="1">
    <location>
        <begin position="1"/>
        <end position="171"/>
    </location>
</feature>
<evidence type="ECO:0000313" key="3">
    <source>
        <dbReference type="EMBL" id="KAF5101623.1"/>
    </source>
</evidence>
<name>A0A9P5KT06_GEOCN</name>
<dbReference type="PANTHER" id="PTHR34706">
    <property type="entry name" value="SLR1338 PROTEIN"/>
    <property type="match status" value="1"/>
</dbReference>
<dbReference type="PANTHER" id="PTHR34706:SF2">
    <property type="entry name" value="RFEF"/>
    <property type="match status" value="1"/>
</dbReference>
<feature type="compositionally biased region" description="Low complexity" evidence="1">
    <location>
        <begin position="28"/>
        <end position="56"/>
    </location>
</feature>
<evidence type="ECO:0000256" key="1">
    <source>
        <dbReference type="SAM" id="MobiDB-lite"/>
    </source>
</evidence>
<gene>
    <name evidence="3" type="ORF">DV451_002140</name>
</gene>
<accession>A0A9P5KT06</accession>
<dbReference type="Gene3D" id="3.40.50.410">
    <property type="entry name" value="von Willebrand factor, type A domain"/>
    <property type="match status" value="1"/>
</dbReference>
<feature type="domain" description="VWFA" evidence="2">
    <location>
        <begin position="230"/>
        <end position="432"/>
    </location>
</feature>
<dbReference type="SUPFAM" id="SSF53300">
    <property type="entry name" value="vWA-like"/>
    <property type="match status" value="1"/>
</dbReference>
<evidence type="ECO:0000259" key="2">
    <source>
        <dbReference type="PROSITE" id="PS50234"/>
    </source>
</evidence>
<dbReference type="PROSITE" id="PS50234">
    <property type="entry name" value="VWFA"/>
    <property type="match status" value="1"/>
</dbReference>
<feature type="compositionally biased region" description="Low complexity" evidence="1">
    <location>
        <begin position="63"/>
        <end position="150"/>
    </location>
</feature>
<dbReference type="Proteomes" id="UP000750522">
    <property type="component" value="Unassembled WGS sequence"/>
</dbReference>
<reference evidence="3" key="2">
    <citation type="submission" date="2020-01" db="EMBL/GenBank/DDBJ databases">
        <authorList>
            <person name="Perkins V."/>
            <person name="Lessard M.-H."/>
            <person name="Dugat-Bony E."/>
            <person name="Frenette M."/>
            <person name="Labrie S."/>
        </authorList>
    </citation>
    <scope>NUCLEOTIDE SEQUENCE</scope>
    <source>
        <strain evidence="3">LMA-70</strain>
    </source>
</reference>
<dbReference type="InterPro" id="IPR036465">
    <property type="entry name" value="vWFA_dom_sf"/>
</dbReference>
<dbReference type="AlphaFoldDB" id="A0A9P5KT06"/>